<accession>A0A1E5Q379</accession>
<evidence type="ECO:0000256" key="4">
    <source>
        <dbReference type="ARBA" id="ARBA00022989"/>
    </source>
</evidence>
<comment type="subcellular location">
    <subcellularLocation>
        <location evidence="1">Cell membrane</location>
        <topology evidence="1">Multi-pass membrane protein</topology>
    </subcellularLocation>
</comment>
<evidence type="ECO:0000256" key="3">
    <source>
        <dbReference type="ARBA" id="ARBA00022692"/>
    </source>
</evidence>
<dbReference type="OrthoDB" id="9804822at2"/>
<keyword evidence="8" id="KW-1185">Reference proteome</keyword>
<dbReference type="PANTHER" id="PTHR30086">
    <property type="entry name" value="ARGININE EXPORTER PROTEIN ARGO"/>
    <property type="match status" value="1"/>
</dbReference>
<keyword evidence="2" id="KW-1003">Cell membrane</keyword>
<feature type="transmembrane region" description="Helical" evidence="6">
    <location>
        <begin position="148"/>
        <end position="168"/>
    </location>
</feature>
<keyword evidence="3 6" id="KW-0812">Transmembrane</keyword>
<protein>
    <recommendedName>
        <fullName evidence="9">Lysine transporter LysE</fullName>
    </recommendedName>
</protein>
<evidence type="ECO:0000313" key="8">
    <source>
        <dbReference type="Proteomes" id="UP000095347"/>
    </source>
</evidence>
<gene>
    <name evidence="7" type="ORF">BEN30_01340</name>
</gene>
<dbReference type="InterPro" id="IPR001123">
    <property type="entry name" value="LeuE-type"/>
</dbReference>
<dbReference type="EMBL" id="MCGG01000078">
    <property type="protein sequence ID" value="OEJ64076.1"/>
    <property type="molecule type" value="Genomic_DNA"/>
</dbReference>
<reference evidence="8" key="1">
    <citation type="submission" date="2016-07" db="EMBL/GenBank/DDBJ databases">
        <authorList>
            <person name="Florea S."/>
            <person name="Webb J.S."/>
            <person name="Jaromczyk J."/>
            <person name="Schardl C.L."/>
        </authorList>
    </citation>
    <scope>NUCLEOTIDE SEQUENCE [LARGE SCALE GENOMIC DNA]</scope>
    <source>
        <strain evidence="8">MV-1</strain>
    </source>
</reference>
<feature type="transmembrane region" description="Helical" evidence="6">
    <location>
        <begin position="41"/>
        <end position="64"/>
    </location>
</feature>
<evidence type="ECO:0000313" key="7">
    <source>
        <dbReference type="EMBL" id="OEJ64076.1"/>
    </source>
</evidence>
<dbReference type="GO" id="GO:0005886">
    <property type="term" value="C:plasma membrane"/>
    <property type="evidence" value="ECO:0007669"/>
    <property type="project" value="UniProtKB-SubCell"/>
</dbReference>
<evidence type="ECO:0000256" key="6">
    <source>
        <dbReference type="SAM" id="Phobius"/>
    </source>
</evidence>
<dbReference type="RefSeq" id="WP_069959423.1">
    <property type="nucleotide sequence ID" value="NZ_MCGG01000078.1"/>
</dbReference>
<name>A0A1E5Q379_9PROT</name>
<comment type="caution">
    <text evidence="7">The sequence shown here is derived from an EMBL/GenBank/DDBJ whole genome shotgun (WGS) entry which is preliminary data.</text>
</comment>
<evidence type="ECO:0000256" key="5">
    <source>
        <dbReference type="ARBA" id="ARBA00023136"/>
    </source>
</evidence>
<keyword evidence="5 6" id="KW-0472">Membrane</keyword>
<dbReference type="Pfam" id="PF01810">
    <property type="entry name" value="LysE"/>
    <property type="match status" value="1"/>
</dbReference>
<evidence type="ECO:0000256" key="1">
    <source>
        <dbReference type="ARBA" id="ARBA00004651"/>
    </source>
</evidence>
<dbReference type="STRING" id="28181.BEN30_01340"/>
<dbReference type="AlphaFoldDB" id="A0A1E5Q379"/>
<dbReference type="Proteomes" id="UP000095347">
    <property type="component" value="Unassembled WGS sequence"/>
</dbReference>
<organism evidence="7 8">
    <name type="scientific">Magnetovibrio blakemorei</name>
    <dbReference type="NCBI Taxonomy" id="28181"/>
    <lineage>
        <taxon>Bacteria</taxon>
        <taxon>Pseudomonadati</taxon>
        <taxon>Pseudomonadota</taxon>
        <taxon>Alphaproteobacteria</taxon>
        <taxon>Rhodospirillales</taxon>
        <taxon>Magnetovibrionaceae</taxon>
        <taxon>Magnetovibrio</taxon>
    </lineage>
</organism>
<sequence>MDFSTTLSLSLAALVFVLSPGPANLAVLVTSARDGFRAGFFLAVGEVIGAVLYLVLALSSLAILSATLAPVMVYVKFCGATYLIYLGYKQFTSPGVHVDEIRPGRSQSKQILVGFLINGTNPKLIVFYLSFLPLFVDLNSLSTLVATQIVFTVGLTLLVGISIVCVLGQQLKRLMNRPKIARRVNKISGLVMMGVGISVARS</sequence>
<dbReference type="GO" id="GO:0015171">
    <property type="term" value="F:amino acid transmembrane transporter activity"/>
    <property type="evidence" value="ECO:0007669"/>
    <property type="project" value="TreeGrafter"/>
</dbReference>
<proteinExistence type="predicted"/>
<evidence type="ECO:0008006" key="9">
    <source>
        <dbReference type="Google" id="ProtNLM"/>
    </source>
</evidence>
<dbReference type="PANTHER" id="PTHR30086:SF20">
    <property type="entry name" value="ARGININE EXPORTER PROTEIN ARGO-RELATED"/>
    <property type="match status" value="1"/>
</dbReference>
<feature type="transmembrane region" description="Helical" evidence="6">
    <location>
        <begin position="111"/>
        <end position="136"/>
    </location>
</feature>
<evidence type="ECO:0000256" key="2">
    <source>
        <dbReference type="ARBA" id="ARBA00022475"/>
    </source>
</evidence>
<keyword evidence="4 6" id="KW-1133">Transmembrane helix</keyword>